<evidence type="ECO:0000259" key="1">
    <source>
        <dbReference type="SMART" id="SM00382"/>
    </source>
</evidence>
<protein>
    <submittedName>
        <fullName evidence="2">AAA family ATPase</fullName>
    </submittedName>
</protein>
<dbReference type="Pfam" id="PF13191">
    <property type="entry name" value="AAA_16"/>
    <property type="match status" value="1"/>
</dbReference>
<dbReference type="InterPro" id="IPR003593">
    <property type="entry name" value="AAA+_ATPase"/>
</dbReference>
<dbReference type="RefSeq" id="WP_370441846.1">
    <property type="nucleotide sequence ID" value="NZ_JBGFTU010000013.1"/>
</dbReference>
<evidence type="ECO:0000313" key="3">
    <source>
        <dbReference type="Proteomes" id="UP001565927"/>
    </source>
</evidence>
<reference evidence="2 3" key="1">
    <citation type="submission" date="2024-07" db="EMBL/GenBank/DDBJ databases">
        <authorList>
            <person name="Thanompreechachai J."/>
            <person name="Duangmal K."/>
        </authorList>
    </citation>
    <scope>NUCLEOTIDE SEQUENCE [LARGE SCALE GENOMIC DNA]</scope>
    <source>
        <strain evidence="2 3">LSe6-4</strain>
    </source>
</reference>
<dbReference type="Gene3D" id="3.40.50.300">
    <property type="entry name" value="P-loop containing nucleotide triphosphate hydrolases"/>
    <property type="match status" value="1"/>
</dbReference>
<feature type="domain" description="AAA+ ATPase" evidence="1">
    <location>
        <begin position="43"/>
        <end position="238"/>
    </location>
</feature>
<dbReference type="Proteomes" id="UP001565927">
    <property type="component" value="Unassembled WGS sequence"/>
</dbReference>
<dbReference type="PANTHER" id="PTHR34301:SF8">
    <property type="entry name" value="ATPASE DOMAIN-CONTAINING PROTEIN"/>
    <property type="match status" value="1"/>
</dbReference>
<accession>A0ABV4H470</accession>
<keyword evidence="3" id="KW-1185">Reference proteome</keyword>
<dbReference type="InterPro" id="IPR041664">
    <property type="entry name" value="AAA_16"/>
</dbReference>
<dbReference type="SUPFAM" id="SSF52540">
    <property type="entry name" value="P-loop containing nucleoside triphosphate hydrolases"/>
    <property type="match status" value="1"/>
</dbReference>
<dbReference type="SMART" id="SM00382">
    <property type="entry name" value="AAA"/>
    <property type="match status" value="1"/>
</dbReference>
<organism evidence="2 3">
    <name type="scientific">Kineococcus halophytocola</name>
    <dbReference type="NCBI Taxonomy" id="3234027"/>
    <lineage>
        <taxon>Bacteria</taxon>
        <taxon>Bacillati</taxon>
        <taxon>Actinomycetota</taxon>
        <taxon>Actinomycetes</taxon>
        <taxon>Kineosporiales</taxon>
        <taxon>Kineosporiaceae</taxon>
        <taxon>Kineococcus</taxon>
    </lineage>
</organism>
<gene>
    <name evidence="2" type="ORF">AB2L27_12745</name>
</gene>
<dbReference type="EMBL" id="JBGFTU010000013">
    <property type="protein sequence ID" value="MEZ0165622.1"/>
    <property type="molecule type" value="Genomic_DNA"/>
</dbReference>
<dbReference type="InterPro" id="IPR027417">
    <property type="entry name" value="P-loop_NTPase"/>
</dbReference>
<comment type="caution">
    <text evidence="2">The sequence shown here is derived from an EMBL/GenBank/DDBJ whole genome shotgun (WGS) entry which is preliminary data.</text>
</comment>
<name>A0ABV4H470_9ACTN</name>
<evidence type="ECO:0000313" key="2">
    <source>
        <dbReference type="EMBL" id="MEZ0165622.1"/>
    </source>
</evidence>
<sequence length="408" mass="44411">MALDPVTNPYTPGAGQRPALLSGRDQELQDFRARLQRLERGRAAQCTLIVGLRGVGKTVLLNTFGQEAVRRDWVVVEHELTARGDLLATLARVAHQALLELSPPSRWTRATRRAGAILRSMEISYEIAGLSVSLPTADVGDALPASGDPARDVTELLLALGSAAAEHQRGVTLMFDELQFAPIEPLGALVAGLHKVAQRDLPLTIVAAGLPQTRGVLAEAATYSERMFETRTVGALTEADAKRALAEPAADEGVAIADAALSEAVRFTEGYPFFLQVFGDHLWRLASGDRITEDDALRAGPMVREWLDRGFFTFRTDRLPTAQRRYLRAMAELGSHEQASGDIATALGLSSSAPVGQTRDALIRRGLIYSPRLGYAAFTVPQFDDYLRRHFELEAHVPRRRAADDSDG</sequence>
<dbReference type="PANTHER" id="PTHR34301">
    <property type="entry name" value="DNA-BINDING PROTEIN-RELATED"/>
    <property type="match status" value="1"/>
</dbReference>
<proteinExistence type="predicted"/>